<feature type="transmembrane region" description="Helical" evidence="8">
    <location>
        <begin position="110"/>
        <end position="130"/>
    </location>
</feature>
<evidence type="ECO:0000256" key="6">
    <source>
        <dbReference type="ARBA" id="ARBA00022989"/>
    </source>
</evidence>
<evidence type="ECO:0000313" key="11">
    <source>
        <dbReference type="Proteomes" id="UP001228113"/>
    </source>
</evidence>
<keyword evidence="6 8" id="KW-1133">Transmembrane helix</keyword>
<evidence type="ECO:0000259" key="9">
    <source>
        <dbReference type="Pfam" id="PF13231"/>
    </source>
</evidence>
<feature type="domain" description="Glycosyltransferase RgtA/B/C/D-like" evidence="9">
    <location>
        <begin position="109"/>
        <end position="261"/>
    </location>
</feature>
<dbReference type="GO" id="GO:0009103">
    <property type="term" value="P:lipopolysaccharide biosynthetic process"/>
    <property type="evidence" value="ECO:0007669"/>
    <property type="project" value="TreeGrafter"/>
</dbReference>
<dbReference type="RefSeq" id="WP_316411240.1">
    <property type="nucleotide sequence ID" value="NZ_AP027081.1"/>
</dbReference>
<proteinExistence type="predicted"/>
<dbReference type="InterPro" id="IPR050297">
    <property type="entry name" value="LipidA_mod_glycosyltrf_83"/>
</dbReference>
<dbReference type="PANTHER" id="PTHR33908:SF3">
    <property type="entry name" value="UNDECAPRENYL PHOSPHATE-ALPHA-4-AMINO-4-DEOXY-L-ARABINOSE ARABINOSYL TRANSFERASE"/>
    <property type="match status" value="1"/>
</dbReference>
<dbReference type="AlphaFoldDB" id="A0AA48GN62"/>
<name>A0AA48GN62_9BACT</name>
<feature type="transmembrane region" description="Helical" evidence="8">
    <location>
        <begin position="356"/>
        <end position="376"/>
    </location>
</feature>
<evidence type="ECO:0000256" key="5">
    <source>
        <dbReference type="ARBA" id="ARBA00022692"/>
    </source>
</evidence>
<feature type="transmembrane region" description="Helical" evidence="8">
    <location>
        <begin position="429"/>
        <end position="447"/>
    </location>
</feature>
<feature type="transmembrane region" description="Helical" evidence="8">
    <location>
        <begin position="296"/>
        <end position="319"/>
    </location>
</feature>
<keyword evidence="2" id="KW-1003">Cell membrane</keyword>
<dbReference type="PANTHER" id="PTHR33908">
    <property type="entry name" value="MANNOSYLTRANSFERASE YKCB-RELATED"/>
    <property type="match status" value="1"/>
</dbReference>
<feature type="transmembrane region" description="Helical" evidence="8">
    <location>
        <begin position="331"/>
        <end position="349"/>
    </location>
</feature>
<evidence type="ECO:0000256" key="3">
    <source>
        <dbReference type="ARBA" id="ARBA00022676"/>
    </source>
</evidence>
<evidence type="ECO:0000256" key="7">
    <source>
        <dbReference type="ARBA" id="ARBA00023136"/>
    </source>
</evidence>
<evidence type="ECO:0000256" key="4">
    <source>
        <dbReference type="ARBA" id="ARBA00022679"/>
    </source>
</evidence>
<dbReference type="KEGG" id="msea:METESE_11240"/>
<feature type="transmembrane region" description="Helical" evidence="8">
    <location>
        <begin position="453"/>
        <end position="473"/>
    </location>
</feature>
<feature type="transmembrane region" description="Helical" evidence="8">
    <location>
        <begin position="207"/>
        <end position="235"/>
    </location>
</feature>
<reference evidence="10" key="1">
    <citation type="journal article" date="2023" name="Int. J. Syst. Evol. Microbiol.">
        <title>Mesoterricola silvestris gen. nov., sp. nov., Mesoterricola sediminis sp. nov., Geothrix oryzae sp. nov., Geothrix edaphica sp. nov., Geothrix rubra sp. nov., and Geothrix limicola sp. nov., six novel members of Acidobacteriota isolated from soils.</title>
        <authorList>
            <person name="Itoh H."/>
            <person name="Sugisawa Y."/>
            <person name="Mise K."/>
            <person name="Xu Z."/>
            <person name="Kuniyasu M."/>
            <person name="Ushijima N."/>
            <person name="Kawano K."/>
            <person name="Kobayashi E."/>
            <person name="Shiratori Y."/>
            <person name="Masuda Y."/>
            <person name="Senoo K."/>
        </authorList>
    </citation>
    <scope>NUCLEOTIDE SEQUENCE</scope>
    <source>
        <strain evidence="10">W786</strain>
    </source>
</reference>
<comment type="subcellular location">
    <subcellularLocation>
        <location evidence="1">Cell membrane</location>
        <topology evidence="1">Multi-pass membrane protein</topology>
    </subcellularLocation>
</comment>
<dbReference type="GO" id="GO:0016763">
    <property type="term" value="F:pentosyltransferase activity"/>
    <property type="evidence" value="ECO:0007669"/>
    <property type="project" value="TreeGrafter"/>
</dbReference>
<dbReference type="GO" id="GO:0010041">
    <property type="term" value="P:response to iron(III) ion"/>
    <property type="evidence" value="ECO:0007669"/>
    <property type="project" value="TreeGrafter"/>
</dbReference>
<dbReference type="InterPro" id="IPR038731">
    <property type="entry name" value="RgtA/B/C-like"/>
</dbReference>
<dbReference type="Proteomes" id="UP001228113">
    <property type="component" value="Chromosome"/>
</dbReference>
<keyword evidence="7 8" id="KW-0472">Membrane</keyword>
<gene>
    <name evidence="10" type="ORF">METESE_11240</name>
</gene>
<protein>
    <recommendedName>
        <fullName evidence="9">Glycosyltransferase RgtA/B/C/D-like domain-containing protein</fullName>
    </recommendedName>
</protein>
<dbReference type="EMBL" id="AP027081">
    <property type="protein sequence ID" value="BDU76166.1"/>
    <property type="molecule type" value="Genomic_DNA"/>
</dbReference>
<evidence type="ECO:0000256" key="8">
    <source>
        <dbReference type="SAM" id="Phobius"/>
    </source>
</evidence>
<dbReference type="GO" id="GO:0005886">
    <property type="term" value="C:plasma membrane"/>
    <property type="evidence" value="ECO:0007669"/>
    <property type="project" value="UniProtKB-SubCell"/>
</dbReference>
<keyword evidence="5 8" id="KW-0812">Transmembrane</keyword>
<keyword evidence="3" id="KW-0328">Glycosyltransferase</keyword>
<organism evidence="10 11">
    <name type="scientific">Mesoterricola sediminis</name>
    <dbReference type="NCBI Taxonomy" id="2927980"/>
    <lineage>
        <taxon>Bacteria</taxon>
        <taxon>Pseudomonadati</taxon>
        <taxon>Acidobacteriota</taxon>
        <taxon>Holophagae</taxon>
        <taxon>Holophagales</taxon>
        <taxon>Holophagaceae</taxon>
        <taxon>Mesoterricola</taxon>
    </lineage>
</organism>
<evidence type="ECO:0000256" key="2">
    <source>
        <dbReference type="ARBA" id="ARBA00022475"/>
    </source>
</evidence>
<feature type="transmembrane region" description="Helical" evidence="8">
    <location>
        <begin position="388"/>
        <end position="409"/>
    </location>
</feature>
<sequence>MSGTSFEGPSCSLPASPAPGPVRAWLHRNRVPLLFALLLLAVFACRDLWSPDEPDFAQCVKEMRLRGTWLLPWLNGEPYSEKPILFYWLMKASVIAGEKLTGGLGFTQGVAAWALRLPSVAASAIFVFGYRRWAARFLQADLGDLACLILVSTPIWLWQSQLIQIDMVFAALLAWSWLAWAAGWLLVRDHARPRYPLEERTWFLSAYLCLGLAFLAKGPLALVLSAGVAGTFLAIQRDLKVLGRIHLGKGLLLLAAVIAPWYVAAAVSGGPAYAYQMIVHQNFERALKAWDHIQPFYQYGLYLAGDFFPWTLLLPALALFIGRSGAARSPLARFLLAAVLAPLVLLSCSQSKQSKYILMIYPFLALLMAALLQPLAVEAVSPARIRRLGGTLAAALGLPALALAAVAFAHAGGARLQAEVAPYLGPLRLCALILVLGSVSLAARAWLGEGRHLVRETAVTLGLCFLVAGTWGFQRLDARKGYRVWTAQAAPLLHGRKVVYWQTIRSGVMVYTDQLMPEIRTVAQLEAVGPEDRVVTMRRDWEDKGTGLDDGTRARFEILLRVPVGGGEALLLRKRS</sequence>
<keyword evidence="11" id="KW-1185">Reference proteome</keyword>
<evidence type="ECO:0000256" key="1">
    <source>
        <dbReference type="ARBA" id="ARBA00004651"/>
    </source>
</evidence>
<feature type="transmembrane region" description="Helical" evidence="8">
    <location>
        <begin position="250"/>
        <end position="275"/>
    </location>
</feature>
<keyword evidence="4" id="KW-0808">Transferase</keyword>
<feature type="transmembrane region" description="Helical" evidence="8">
    <location>
        <begin position="165"/>
        <end position="187"/>
    </location>
</feature>
<evidence type="ECO:0000313" key="10">
    <source>
        <dbReference type="EMBL" id="BDU76166.1"/>
    </source>
</evidence>
<dbReference type="Pfam" id="PF13231">
    <property type="entry name" value="PMT_2"/>
    <property type="match status" value="1"/>
</dbReference>
<accession>A0AA48GN62</accession>